<keyword evidence="9" id="KW-0807">Transducer</keyword>
<feature type="compositionally biased region" description="Polar residues" evidence="10">
    <location>
        <begin position="349"/>
        <end position="360"/>
    </location>
</feature>
<dbReference type="eggNOG" id="ENOG502S44N">
    <property type="taxonomic scope" value="Eukaryota"/>
</dbReference>
<protein>
    <submittedName>
        <fullName evidence="12">Related to a2-pheromone receptor Pra1</fullName>
    </submittedName>
</protein>
<feature type="transmembrane region" description="Helical" evidence="11">
    <location>
        <begin position="212"/>
        <end position="232"/>
    </location>
</feature>
<dbReference type="PANTHER" id="PTHR28097">
    <property type="entry name" value="PHEROMONE A FACTOR RECEPTOR"/>
    <property type="match status" value="1"/>
</dbReference>
<sequence>MAPVGISNLFPYQQIVLGISLLSIILVSPAHLKSGNTGITILIFWIFGWTFFLFINSIIWRGNVRVLHGYCDVAAAFFAITPQGLSCAFLCITRQLYRLSKAQAVIITKAQKRRDLFIDLAIGLGFPILILGGHALIQGHRYDVWEDFGCYATTYNVVLAYPLYMIWPLIASLASAVYGSLALQQFFKRRESFESLLSSTNSGMQKNRYIRLMWLCCIDLLLVIPFHIYNLIDNLTNQKVFPYKGWADIQADWYRVDLYRRIIIDMLPTAKSLVITCLVANFLMVSTFVALFGFTRETSKMYRNVYYWCMRPFGVQRPARVMPGATTTYKRTWLDKLFRREGVQLRSTTNTTGSIPTFAQSRPDRSIPSARQYSATDTLNLEEEYDEKAVASPLSARSVIVVDGKRLTIPGLNAMASFDSAEMHKATSAPHSPSSTLSGETAHQGHASSRV</sequence>
<evidence type="ECO:0000256" key="3">
    <source>
        <dbReference type="ARBA" id="ARBA00022507"/>
    </source>
</evidence>
<dbReference type="GO" id="GO:0004933">
    <property type="term" value="F:mating-type a-factor pheromone receptor activity"/>
    <property type="evidence" value="ECO:0007669"/>
    <property type="project" value="InterPro"/>
</dbReference>
<dbReference type="PRINTS" id="PR00899">
    <property type="entry name" value="GPCRSTE3"/>
</dbReference>
<feature type="transmembrane region" description="Helical" evidence="11">
    <location>
        <begin position="73"/>
        <end position="92"/>
    </location>
</feature>
<feature type="region of interest" description="Disordered" evidence="10">
    <location>
        <begin position="423"/>
        <end position="451"/>
    </location>
</feature>
<name>G4TIC5_SERID</name>
<evidence type="ECO:0000256" key="9">
    <source>
        <dbReference type="ARBA" id="ARBA00023224"/>
    </source>
</evidence>
<accession>G4TIC5</accession>
<evidence type="ECO:0000313" key="13">
    <source>
        <dbReference type="Proteomes" id="UP000007148"/>
    </source>
</evidence>
<evidence type="ECO:0000256" key="6">
    <source>
        <dbReference type="ARBA" id="ARBA00023040"/>
    </source>
</evidence>
<dbReference type="STRING" id="1109443.G4TIC5"/>
<feature type="transmembrane region" description="Helical" evidence="11">
    <location>
        <begin position="273"/>
        <end position="294"/>
    </location>
</feature>
<dbReference type="AlphaFoldDB" id="G4TIC5"/>
<dbReference type="HOGENOM" id="CLU_027592_0_2_1"/>
<evidence type="ECO:0000256" key="8">
    <source>
        <dbReference type="ARBA" id="ARBA00023170"/>
    </source>
</evidence>
<evidence type="ECO:0000313" key="12">
    <source>
        <dbReference type="EMBL" id="CCA71091.1"/>
    </source>
</evidence>
<evidence type="ECO:0000256" key="1">
    <source>
        <dbReference type="ARBA" id="ARBA00004141"/>
    </source>
</evidence>
<keyword evidence="8 12" id="KW-0675">Receptor</keyword>
<keyword evidence="6" id="KW-0297">G-protein coupled receptor</keyword>
<dbReference type="Proteomes" id="UP000007148">
    <property type="component" value="Unassembled WGS sequence"/>
</dbReference>
<feature type="compositionally biased region" description="Polar residues" evidence="10">
    <location>
        <begin position="429"/>
        <end position="451"/>
    </location>
</feature>
<dbReference type="InterPro" id="IPR001546">
    <property type="entry name" value="GPCR_Pheromne_A_rcpt"/>
</dbReference>
<keyword evidence="3" id="KW-0589">Pheromone response</keyword>
<evidence type="ECO:0000256" key="4">
    <source>
        <dbReference type="ARBA" id="ARBA00022692"/>
    </source>
</evidence>
<dbReference type="PANTHER" id="PTHR28097:SF1">
    <property type="entry name" value="PHEROMONE A FACTOR RECEPTOR"/>
    <property type="match status" value="1"/>
</dbReference>
<dbReference type="InterPro" id="IPR001499">
    <property type="entry name" value="GPCR_STE3"/>
</dbReference>
<comment type="similarity">
    <text evidence="2">Belongs to the G-protein coupled receptor 4 family.</text>
</comment>
<feature type="transmembrane region" description="Helical" evidence="11">
    <location>
        <begin position="39"/>
        <end position="61"/>
    </location>
</feature>
<evidence type="ECO:0000256" key="11">
    <source>
        <dbReference type="SAM" id="Phobius"/>
    </source>
</evidence>
<dbReference type="GO" id="GO:0000750">
    <property type="term" value="P:pheromone-dependent signal transduction involved in conjugation with cellular fusion"/>
    <property type="evidence" value="ECO:0007669"/>
    <property type="project" value="TreeGrafter"/>
</dbReference>
<comment type="subcellular location">
    <subcellularLocation>
        <location evidence="1">Membrane</location>
        <topology evidence="1">Multi-pass membrane protein</topology>
    </subcellularLocation>
</comment>
<feature type="region of interest" description="Disordered" evidence="10">
    <location>
        <begin position="349"/>
        <end position="370"/>
    </location>
</feature>
<organism evidence="12 13">
    <name type="scientific">Serendipita indica (strain DSM 11827)</name>
    <name type="common">Root endophyte fungus</name>
    <name type="synonym">Piriformospora indica</name>
    <dbReference type="NCBI Taxonomy" id="1109443"/>
    <lineage>
        <taxon>Eukaryota</taxon>
        <taxon>Fungi</taxon>
        <taxon>Dikarya</taxon>
        <taxon>Basidiomycota</taxon>
        <taxon>Agaricomycotina</taxon>
        <taxon>Agaricomycetes</taxon>
        <taxon>Sebacinales</taxon>
        <taxon>Serendipitaceae</taxon>
        <taxon>Serendipita</taxon>
    </lineage>
</organism>
<keyword evidence="7 11" id="KW-0472">Membrane</keyword>
<evidence type="ECO:0000256" key="5">
    <source>
        <dbReference type="ARBA" id="ARBA00022989"/>
    </source>
</evidence>
<dbReference type="CDD" id="cd14966">
    <property type="entry name" value="7tmD_STE3"/>
    <property type="match status" value="1"/>
</dbReference>
<gene>
    <name evidence="12" type="ORF">PIIN_05026</name>
</gene>
<evidence type="ECO:0000256" key="2">
    <source>
        <dbReference type="ARBA" id="ARBA00011085"/>
    </source>
</evidence>
<feature type="transmembrane region" description="Helical" evidence="11">
    <location>
        <begin position="164"/>
        <end position="183"/>
    </location>
</feature>
<evidence type="ECO:0000256" key="10">
    <source>
        <dbReference type="SAM" id="MobiDB-lite"/>
    </source>
</evidence>
<dbReference type="Pfam" id="PF02076">
    <property type="entry name" value="STE3"/>
    <property type="match status" value="1"/>
</dbReference>
<keyword evidence="4 11" id="KW-0812">Transmembrane</keyword>
<dbReference type="OrthoDB" id="2874149at2759"/>
<reference evidence="12 13" key="1">
    <citation type="journal article" date="2011" name="PLoS Pathog.">
        <title>Endophytic Life Strategies Decoded by Genome and Transcriptome Analyses of the Mutualistic Root Symbiont Piriformospora indica.</title>
        <authorList>
            <person name="Zuccaro A."/>
            <person name="Lahrmann U."/>
            <person name="Guldener U."/>
            <person name="Langen G."/>
            <person name="Pfiffi S."/>
            <person name="Biedenkopf D."/>
            <person name="Wong P."/>
            <person name="Samans B."/>
            <person name="Grimm C."/>
            <person name="Basiewicz M."/>
            <person name="Murat C."/>
            <person name="Martin F."/>
            <person name="Kogel K.H."/>
        </authorList>
    </citation>
    <scope>NUCLEOTIDE SEQUENCE [LARGE SCALE GENOMIC DNA]</scope>
    <source>
        <strain evidence="12 13">DSM 11827</strain>
    </source>
</reference>
<dbReference type="EMBL" id="CAFZ01000105">
    <property type="protein sequence ID" value="CCA71091.1"/>
    <property type="molecule type" value="Genomic_DNA"/>
</dbReference>
<keyword evidence="5 11" id="KW-1133">Transmembrane helix</keyword>
<comment type="caution">
    <text evidence="12">The sequence shown here is derived from an EMBL/GenBank/DDBJ whole genome shotgun (WGS) entry which is preliminary data.</text>
</comment>
<evidence type="ECO:0000256" key="7">
    <source>
        <dbReference type="ARBA" id="ARBA00023136"/>
    </source>
</evidence>
<dbReference type="OMA" id="WRDNVIN"/>
<feature type="transmembrane region" description="Helical" evidence="11">
    <location>
        <begin position="116"/>
        <end position="137"/>
    </location>
</feature>
<proteinExistence type="inferred from homology"/>
<keyword evidence="13" id="KW-1185">Reference proteome</keyword>
<dbReference type="GO" id="GO:0005886">
    <property type="term" value="C:plasma membrane"/>
    <property type="evidence" value="ECO:0007669"/>
    <property type="project" value="TreeGrafter"/>
</dbReference>
<dbReference type="InParanoid" id="G4TIC5"/>
<feature type="transmembrane region" description="Helical" evidence="11">
    <location>
        <begin position="12"/>
        <end position="32"/>
    </location>
</feature>
<dbReference type="PRINTS" id="PR00900">
    <property type="entry name" value="PHEROMONEAR"/>
</dbReference>